<accession>A0A1M6HZZ7</accession>
<evidence type="ECO:0000313" key="2">
    <source>
        <dbReference type="Proteomes" id="UP000184225"/>
    </source>
</evidence>
<dbReference type="STRING" id="579105.SAMN04488096_1354"/>
<gene>
    <name evidence="1" type="ORF">SAMN04488096_1354</name>
</gene>
<reference evidence="1 2" key="1">
    <citation type="submission" date="2016-11" db="EMBL/GenBank/DDBJ databases">
        <authorList>
            <person name="Jaros S."/>
            <person name="Januszkiewicz K."/>
            <person name="Wedrychowicz H."/>
        </authorList>
    </citation>
    <scope>NUCLEOTIDE SEQUENCE [LARGE SCALE GENOMIC DNA]</scope>
    <source>
        <strain evidence="1 2">DSM 21425</strain>
    </source>
</reference>
<dbReference type="Proteomes" id="UP000184225">
    <property type="component" value="Unassembled WGS sequence"/>
</dbReference>
<name>A0A1M6HZZ7_9FLAO</name>
<dbReference type="EMBL" id="FQYY01000035">
    <property type="protein sequence ID" value="SHJ27829.1"/>
    <property type="molecule type" value="Genomic_DNA"/>
</dbReference>
<feature type="non-terminal residue" evidence="1">
    <location>
        <position position="68"/>
    </location>
</feature>
<protein>
    <submittedName>
        <fullName evidence="1">Uncharacterized protein</fullName>
    </submittedName>
</protein>
<sequence length="68" mass="7693">MCPADTDAKASKLALFIIFTPNLPLAGKLYKTVTTHMIYKLQNIKNNDLESLKKDIDSGGKFILFNYR</sequence>
<keyword evidence="2" id="KW-1185">Reference proteome</keyword>
<proteinExistence type="predicted"/>
<dbReference type="RefSeq" id="WP_143159223.1">
    <property type="nucleotide sequence ID" value="NZ_FQYY01000035.1"/>
</dbReference>
<evidence type="ECO:0000313" key="1">
    <source>
        <dbReference type="EMBL" id="SHJ27829.1"/>
    </source>
</evidence>
<dbReference type="AlphaFoldDB" id="A0A1M6HZZ7"/>
<organism evidence="1 2">
    <name type="scientific">Mesonia phycicola</name>
    <dbReference type="NCBI Taxonomy" id="579105"/>
    <lineage>
        <taxon>Bacteria</taxon>
        <taxon>Pseudomonadati</taxon>
        <taxon>Bacteroidota</taxon>
        <taxon>Flavobacteriia</taxon>
        <taxon>Flavobacteriales</taxon>
        <taxon>Flavobacteriaceae</taxon>
        <taxon>Mesonia</taxon>
    </lineage>
</organism>